<keyword evidence="4 5" id="KW-0560">Oxidoreductase</keyword>
<dbReference type="PANTHER" id="PTHR34354:SF1">
    <property type="entry name" value="NADPH-DEPENDENT 7-CYANO-7-DEAZAGUANINE REDUCTASE"/>
    <property type="match status" value="1"/>
</dbReference>
<dbReference type="Gene3D" id="3.30.1130.10">
    <property type="match status" value="1"/>
</dbReference>
<sequence length="145" mass="16724">MARIVETPPAPERRFDIAGYEVIDTAVLETFPYEHPGKDITVEIETDEFTAVCPWSGLPDFGTIKIRYLPGEKILELRSLKYYLLSYRNVGIYQEHAVTRMLDDLVKVVQPKWMEISLDYKVRGGIHTVCRVRHPWDESAVTSPQ</sequence>
<evidence type="ECO:0000313" key="6">
    <source>
        <dbReference type="EMBL" id="TMI76671.1"/>
    </source>
</evidence>
<keyword evidence="1 5" id="KW-0963">Cytoplasm</keyword>
<dbReference type="InterPro" id="IPR043133">
    <property type="entry name" value="GTP-CH-I_C/QueF"/>
</dbReference>
<dbReference type="PANTHER" id="PTHR34354">
    <property type="entry name" value="NADPH-DEPENDENT 7-CYANO-7-DEAZAGUANINE REDUCTASE"/>
    <property type="match status" value="1"/>
</dbReference>
<evidence type="ECO:0000256" key="1">
    <source>
        <dbReference type="ARBA" id="ARBA00022490"/>
    </source>
</evidence>
<gene>
    <name evidence="5 6" type="primary">queF</name>
    <name evidence="6" type="ORF">E6H05_02940</name>
</gene>
<feature type="binding site" evidence="5">
    <location>
        <begin position="94"/>
        <end position="95"/>
    </location>
    <ligand>
        <name>substrate</name>
    </ligand>
</feature>
<proteinExistence type="inferred from homology"/>
<reference evidence="6 7" key="1">
    <citation type="journal article" date="2019" name="Nat. Microbiol.">
        <title>Mediterranean grassland soil C-N compound turnover is dependent on rainfall and depth, and is mediated by genomically divergent microorganisms.</title>
        <authorList>
            <person name="Diamond S."/>
            <person name="Andeer P.F."/>
            <person name="Li Z."/>
            <person name="Crits-Christoph A."/>
            <person name="Burstein D."/>
            <person name="Anantharaman K."/>
            <person name="Lane K.R."/>
            <person name="Thomas B.C."/>
            <person name="Pan C."/>
            <person name="Northen T.R."/>
            <person name="Banfield J.F."/>
        </authorList>
    </citation>
    <scope>NUCLEOTIDE SEQUENCE [LARGE SCALE GENOMIC DNA]</scope>
    <source>
        <strain evidence="6">NP_8</strain>
    </source>
</reference>
<keyword evidence="2 5" id="KW-0671">Queuosine biosynthesis</keyword>
<feature type="active site" description="Thioimide intermediate" evidence="5">
    <location>
        <position position="53"/>
    </location>
</feature>
<dbReference type="NCBIfam" id="TIGR03139">
    <property type="entry name" value="QueF-II"/>
    <property type="match status" value="1"/>
</dbReference>
<comment type="subcellular location">
    <subcellularLocation>
        <location evidence="5">Cytoplasm</location>
    </subcellularLocation>
</comment>
<dbReference type="GO" id="GO:0005737">
    <property type="term" value="C:cytoplasm"/>
    <property type="evidence" value="ECO:0007669"/>
    <property type="project" value="UniProtKB-SubCell"/>
</dbReference>
<dbReference type="InterPro" id="IPR050084">
    <property type="entry name" value="NADPH_dep_7-cyano-7-deazaG_red"/>
</dbReference>
<evidence type="ECO:0000256" key="5">
    <source>
        <dbReference type="HAMAP-Rule" id="MF_00818"/>
    </source>
</evidence>
<feature type="binding site" evidence="5">
    <location>
        <begin position="75"/>
        <end position="77"/>
    </location>
    <ligand>
        <name>substrate</name>
    </ligand>
</feature>
<comment type="pathway">
    <text evidence="5">tRNA modification; tRNA-queuosine biosynthesis.</text>
</comment>
<dbReference type="GO" id="GO:0008616">
    <property type="term" value="P:tRNA queuosine(34) biosynthetic process"/>
    <property type="evidence" value="ECO:0007669"/>
    <property type="project" value="UniProtKB-UniRule"/>
</dbReference>
<dbReference type="GO" id="GO:0033739">
    <property type="term" value="F:preQ1 synthase activity"/>
    <property type="evidence" value="ECO:0007669"/>
    <property type="project" value="UniProtKB-UniRule"/>
</dbReference>
<keyword evidence="3 5" id="KW-0521">NADP</keyword>
<evidence type="ECO:0000256" key="4">
    <source>
        <dbReference type="ARBA" id="ARBA00023002"/>
    </source>
</evidence>
<dbReference type="InterPro" id="IPR016856">
    <property type="entry name" value="QueF_type1"/>
</dbReference>
<organism evidence="6 7">
    <name type="scientific">Candidatus Segetimicrobium genomatis</name>
    <dbReference type="NCBI Taxonomy" id="2569760"/>
    <lineage>
        <taxon>Bacteria</taxon>
        <taxon>Bacillati</taxon>
        <taxon>Candidatus Sysuimicrobiota</taxon>
        <taxon>Candidatus Sysuimicrobiia</taxon>
        <taxon>Candidatus Sysuimicrobiales</taxon>
        <taxon>Candidatus Segetimicrobiaceae</taxon>
        <taxon>Candidatus Segetimicrobium</taxon>
    </lineage>
</organism>
<comment type="caution">
    <text evidence="6">The sequence shown here is derived from an EMBL/GenBank/DDBJ whole genome shotgun (WGS) entry which is preliminary data.</text>
</comment>
<dbReference type="Pfam" id="PF14489">
    <property type="entry name" value="QueF"/>
    <property type="match status" value="1"/>
</dbReference>
<name>A0A537IZD1_9BACT</name>
<comment type="function">
    <text evidence="5">Catalyzes the NADPH-dependent reduction of 7-cyano-7-deazaguanine (preQ0) to 7-aminomethyl-7-deazaguanine (preQ1).</text>
</comment>
<comment type="similarity">
    <text evidence="5">Belongs to the GTP cyclohydrolase I family. QueF type 1 subfamily.</text>
</comment>
<protein>
    <recommendedName>
        <fullName evidence="5">NADPH-dependent 7-cyano-7-deazaguanine reductase</fullName>
        <ecNumber evidence="5">1.7.1.13</ecNumber>
    </recommendedName>
    <alternativeName>
        <fullName evidence="5">7-cyano-7-carbaguanine reductase</fullName>
    </alternativeName>
    <alternativeName>
        <fullName evidence="5">NADPH-dependent nitrile oxidoreductase</fullName>
    </alternativeName>
    <alternativeName>
        <fullName evidence="5">PreQ(0) reductase</fullName>
    </alternativeName>
</protein>
<dbReference type="UniPathway" id="UPA00392"/>
<evidence type="ECO:0000256" key="2">
    <source>
        <dbReference type="ARBA" id="ARBA00022785"/>
    </source>
</evidence>
<comment type="catalytic activity">
    <reaction evidence="5">
        <text>7-aminomethyl-7-carbaguanine + 2 NADP(+) = 7-cyano-7-carbaguanine + 2 NADPH + 3 H(+)</text>
        <dbReference type="Rhea" id="RHEA:13409"/>
        <dbReference type="ChEBI" id="CHEBI:15378"/>
        <dbReference type="ChEBI" id="CHEBI:45075"/>
        <dbReference type="ChEBI" id="CHEBI:57783"/>
        <dbReference type="ChEBI" id="CHEBI:58349"/>
        <dbReference type="ChEBI" id="CHEBI:58703"/>
        <dbReference type="EC" id="1.7.1.13"/>
    </reaction>
</comment>
<feature type="active site" description="Proton donor" evidence="5">
    <location>
        <position position="60"/>
    </location>
</feature>
<dbReference type="InterPro" id="IPR029500">
    <property type="entry name" value="QueF"/>
</dbReference>
<dbReference type="SUPFAM" id="SSF55620">
    <property type="entry name" value="Tetrahydrobiopterin biosynthesis enzymes-like"/>
    <property type="match status" value="1"/>
</dbReference>
<accession>A0A537IZD1</accession>
<evidence type="ECO:0000256" key="3">
    <source>
        <dbReference type="ARBA" id="ARBA00022857"/>
    </source>
</evidence>
<dbReference type="Proteomes" id="UP000318834">
    <property type="component" value="Unassembled WGS sequence"/>
</dbReference>
<dbReference type="AlphaFoldDB" id="A0A537IZD1"/>
<dbReference type="EMBL" id="VBAP01000014">
    <property type="protein sequence ID" value="TMI76671.1"/>
    <property type="molecule type" value="Genomic_DNA"/>
</dbReference>
<evidence type="ECO:0000313" key="7">
    <source>
        <dbReference type="Proteomes" id="UP000318834"/>
    </source>
</evidence>
<dbReference type="HAMAP" id="MF_00818">
    <property type="entry name" value="QueF_type1"/>
    <property type="match status" value="1"/>
</dbReference>
<dbReference type="EC" id="1.7.1.13" evidence="5"/>